<protein>
    <submittedName>
        <fullName evidence="1">Uncharacterized protein</fullName>
    </submittedName>
</protein>
<evidence type="ECO:0000313" key="1">
    <source>
        <dbReference type="EMBL" id="GBN70564.1"/>
    </source>
</evidence>
<reference evidence="1 2" key="1">
    <citation type="journal article" date="2019" name="Sci. Rep.">
        <title>Orb-weaving spider Araneus ventricosus genome elucidates the spidroin gene catalogue.</title>
        <authorList>
            <person name="Kono N."/>
            <person name="Nakamura H."/>
            <person name="Ohtoshi R."/>
            <person name="Moran D.A.P."/>
            <person name="Shinohara A."/>
            <person name="Yoshida Y."/>
            <person name="Fujiwara M."/>
            <person name="Mori M."/>
            <person name="Tomita M."/>
            <person name="Arakawa K."/>
        </authorList>
    </citation>
    <scope>NUCLEOTIDE SEQUENCE [LARGE SCALE GENOMIC DNA]</scope>
</reference>
<dbReference type="Proteomes" id="UP000499080">
    <property type="component" value="Unassembled WGS sequence"/>
</dbReference>
<proteinExistence type="predicted"/>
<gene>
    <name evidence="1" type="ORF">AVEN_263240_1</name>
</gene>
<accession>A0A4Y2R4G7</accession>
<organism evidence="1 2">
    <name type="scientific">Araneus ventricosus</name>
    <name type="common">Orbweaver spider</name>
    <name type="synonym">Epeira ventricosa</name>
    <dbReference type="NCBI Taxonomy" id="182803"/>
    <lineage>
        <taxon>Eukaryota</taxon>
        <taxon>Metazoa</taxon>
        <taxon>Ecdysozoa</taxon>
        <taxon>Arthropoda</taxon>
        <taxon>Chelicerata</taxon>
        <taxon>Arachnida</taxon>
        <taxon>Araneae</taxon>
        <taxon>Araneomorphae</taxon>
        <taxon>Entelegynae</taxon>
        <taxon>Araneoidea</taxon>
        <taxon>Araneidae</taxon>
        <taxon>Araneus</taxon>
    </lineage>
</organism>
<keyword evidence="2" id="KW-1185">Reference proteome</keyword>
<comment type="caution">
    <text evidence="1">The sequence shown here is derived from an EMBL/GenBank/DDBJ whole genome shotgun (WGS) entry which is preliminary data.</text>
</comment>
<dbReference type="AlphaFoldDB" id="A0A4Y2R4G7"/>
<evidence type="ECO:0000313" key="2">
    <source>
        <dbReference type="Proteomes" id="UP000499080"/>
    </source>
</evidence>
<name>A0A4Y2R4G7_ARAVE</name>
<sequence>MGQGGLVVRYLLRGRSLRNLKPNHRRSFVHVGMAHAKSDVVDQILALMWCGSFGKGTPDQVSSTSSDLPLSIIPSSTSLLKATFSVFRGNRRIYKGEEKVETGKTRNICSRETDIIFRKPNNNGEIYVRNKP</sequence>
<dbReference type="EMBL" id="BGPR01015777">
    <property type="protein sequence ID" value="GBN70564.1"/>
    <property type="molecule type" value="Genomic_DNA"/>
</dbReference>